<feature type="transmembrane region" description="Helical" evidence="2">
    <location>
        <begin position="45"/>
        <end position="66"/>
    </location>
</feature>
<dbReference type="InterPro" id="IPR027381">
    <property type="entry name" value="LytR/CpsA/Psr_C"/>
</dbReference>
<feature type="region of interest" description="Disordered" evidence="1">
    <location>
        <begin position="199"/>
        <end position="260"/>
    </location>
</feature>
<keyword evidence="2" id="KW-0812">Transmembrane</keyword>
<keyword evidence="2" id="KW-1133">Transmembrane helix</keyword>
<protein>
    <recommendedName>
        <fullName evidence="3">LytR/CpsA/Psr regulator C-terminal domain-containing protein</fullName>
    </recommendedName>
</protein>
<feature type="region of interest" description="Disordered" evidence="1">
    <location>
        <begin position="1"/>
        <end position="29"/>
    </location>
</feature>
<feature type="domain" description="LytR/CpsA/Psr regulator C-terminal" evidence="3">
    <location>
        <begin position="99"/>
        <end position="188"/>
    </location>
</feature>
<evidence type="ECO:0000313" key="5">
    <source>
        <dbReference type="Proteomes" id="UP001646141"/>
    </source>
</evidence>
<evidence type="ECO:0000313" key="4">
    <source>
        <dbReference type="EMBL" id="MBL3688852.1"/>
    </source>
</evidence>
<evidence type="ECO:0000259" key="3">
    <source>
        <dbReference type="Pfam" id="PF13399"/>
    </source>
</evidence>
<dbReference type="Gene3D" id="3.30.70.2390">
    <property type="match status" value="1"/>
</dbReference>
<gene>
    <name evidence="4" type="ORF">D3226_02610</name>
</gene>
<evidence type="ECO:0000256" key="1">
    <source>
        <dbReference type="SAM" id="MobiDB-lite"/>
    </source>
</evidence>
<feature type="compositionally biased region" description="Basic and acidic residues" evidence="1">
    <location>
        <begin position="1"/>
        <end position="25"/>
    </location>
</feature>
<dbReference type="RefSeq" id="WP_202380855.1">
    <property type="nucleotide sequence ID" value="NZ_BAAAMA010000008.1"/>
</dbReference>
<proteinExistence type="predicted"/>
<dbReference type="EMBL" id="QYAD01000001">
    <property type="protein sequence ID" value="MBL3688852.1"/>
    <property type="molecule type" value="Genomic_DNA"/>
</dbReference>
<dbReference type="Pfam" id="PF13399">
    <property type="entry name" value="LytR_C"/>
    <property type="match status" value="1"/>
</dbReference>
<dbReference type="Proteomes" id="UP001646141">
    <property type="component" value="Unassembled WGS sequence"/>
</dbReference>
<keyword evidence="2" id="KW-0472">Membrane</keyword>
<evidence type="ECO:0000256" key="2">
    <source>
        <dbReference type="SAM" id="Phobius"/>
    </source>
</evidence>
<sequence>MAKRTEGAREHRGARQDYPQDRFDRIQPSGRVGAHRVTARPRYTWQYLIAGLLGFALLTTAGVIAVHSIGNTGKLPLTGRPSGGGSVTQTPDAVLNPDATVAVLNGTETQNLAAALDGIITESKWGKIIFSGSASASDVKISAVFYSDPAQASAAAGLAAKLGGLSTYTTEDYASYNADLIVLIGADYAGPGLDEAKAMTEQDAKNTDAEGEPSGVDGENSDPETTPEIDPVTGWEIDPASGFPINPDTGLPQDPATIAP</sequence>
<name>A0ABS1SL01_9MICO</name>
<organism evidence="4 5">
    <name type="scientific">Leucobacter chromiireducens subsp. chromiireducens</name>
    <dbReference type="NCBI Taxonomy" id="660067"/>
    <lineage>
        <taxon>Bacteria</taxon>
        <taxon>Bacillati</taxon>
        <taxon>Actinomycetota</taxon>
        <taxon>Actinomycetes</taxon>
        <taxon>Micrococcales</taxon>
        <taxon>Microbacteriaceae</taxon>
        <taxon>Leucobacter</taxon>
    </lineage>
</organism>
<keyword evidence="5" id="KW-1185">Reference proteome</keyword>
<comment type="caution">
    <text evidence="4">The sequence shown here is derived from an EMBL/GenBank/DDBJ whole genome shotgun (WGS) entry which is preliminary data.</text>
</comment>
<feature type="compositionally biased region" description="Basic and acidic residues" evidence="1">
    <location>
        <begin position="199"/>
        <end position="208"/>
    </location>
</feature>
<reference evidence="4 5" key="1">
    <citation type="submission" date="2018-09" db="EMBL/GenBank/DDBJ databases">
        <title>Comparative genomics of Leucobacter spp.</title>
        <authorList>
            <person name="Reis A.C."/>
            <person name="Kolvenbach B.A."/>
            <person name="Corvini P.F.X."/>
            <person name="Nunes O.C."/>
        </authorList>
    </citation>
    <scope>NUCLEOTIDE SEQUENCE [LARGE SCALE GENOMIC DNA]</scope>
    <source>
        <strain evidence="4 5">L-1</strain>
    </source>
</reference>
<accession>A0ABS1SL01</accession>